<dbReference type="AlphaFoldDB" id="A0A2T4S502"/>
<dbReference type="EMBL" id="PZHR01000861">
    <property type="protein sequence ID" value="PTK42330.1"/>
    <property type="molecule type" value="Genomic_DNA"/>
</dbReference>
<reference evidence="1 2" key="1">
    <citation type="journal article" date="2016" name="Front. Microbiol.">
        <title>Comprehensive Phylogenetic Analysis of Bovine Non-aureus Staphylococci Species Based on Whole-Genome Sequencing.</title>
        <authorList>
            <person name="Naushad S."/>
            <person name="Barkema H.W."/>
            <person name="Luby C."/>
            <person name="Condas L.A."/>
            <person name="Nobrega D.B."/>
            <person name="Carson D.A."/>
            <person name="De Buck J."/>
        </authorList>
    </citation>
    <scope>NUCLEOTIDE SEQUENCE [LARGE SCALE GENOMIC DNA]</scope>
    <source>
        <strain evidence="1 2">SNUC 4337</strain>
    </source>
</reference>
<gene>
    <name evidence="1" type="ORF">BUZ61_17655</name>
</gene>
<comment type="caution">
    <text evidence="1">The sequence shown here is derived from an EMBL/GenBank/DDBJ whole genome shotgun (WGS) entry which is preliminary data.</text>
</comment>
<organism evidence="1 2">
    <name type="scientific">Staphylococcus nepalensis</name>
    <dbReference type="NCBI Taxonomy" id="214473"/>
    <lineage>
        <taxon>Bacteria</taxon>
        <taxon>Bacillati</taxon>
        <taxon>Bacillota</taxon>
        <taxon>Bacilli</taxon>
        <taxon>Bacillales</taxon>
        <taxon>Staphylococcaceae</taxon>
        <taxon>Staphylococcus</taxon>
    </lineage>
</organism>
<dbReference type="Proteomes" id="UP000240400">
    <property type="component" value="Unassembled WGS sequence"/>
</dbReference>
<evidence type="ECO:0000313" key="2">
    <source>
        <dbReference type="Proteomes" id="UP000240400"/>
    </source>
</evidence>
<protein>
    <submittedName>
        <fullName evidence="1">Uncharacterized protein</fullName>
    </submittedName>
</protein>
<feature type="non-terminal residue" evidence="1">
    <location>
        <position position="1"/>
    </location>
</feature>
<evidence type="ECO:0000313" key="1">
    <source>
        <dbReference type="EMBL" id="PTK42330.1"/>
    </source>
</evidence>
<accession>A0A2T4S502</accession>
<sequence length="155" mass="17699">EEKNMSLVEEPKVIEDKLRIGQHFTKGVLEKVFNGRQRLFISYLANNPTFTNKLGNSSLKGLDGKQEEVNWTLTRTAQTFERNGKPRISIPAGTMDQLKQIALEQYGDENKIDHEMLEVTEIDRDTGKSMEIHQIDTSKIGDMSYVKEIVRAMLA</sequence>
<proteinExistence type="predicted"/>
<feature type="non-terminal residue" evidence="1">
    <location>
        <position position="155"/>
    </location>
</feature>
<name>A0A2T4S502_9STAP</name>